<feature type="coiled-coil region" evidence="1">
    <location>
        <begin position="280"/>
        <end position="328"/>
    </location>
</feature>
<feature type="region of interest" description="Disordered" evidence="2">
    <location>
        <begin position="136"/>
        <end position="209"/>
    </location>
</feature>
<feature type="compositionally biased region" description="Basic and acidic residues" evidence="2">
    <location>
        <begin position="188"/>
        <end position="197"/>
    </location>
</feature>
<keyword evidence="1" id="KW-0175">Coiled coil</keyword>
<evidence type="ECO:0000313" key="4">
    <source>
        <dbReference type="Proteomes" id="UP001150062"/>
    </source>
</evidence>
<name>A0ABQ8XLG0_9EUKA</name>
<evidence type="ECO:0000313" key="3">
    <source>
        <dbReference type="EMBL" id="KAJ6233274.1"/>
    </source>
</evidence>
<feature type="compositionally biased region" description="Basic and acidic residues" evidence="2">
    <location>
        <begin position="141"/>
        <end position="153"/>
    </location>
</feature>
<organism evidence="3 4">
    <name type="scientific">Anaeramoeba flamelloides</name>
    <dbReference type="NCBI Taxonomy" id="1746091"/>
    <lineage>
        <taxon>Eukaryota</taxon>
        <taxon>Metamonada</taxon>
        <taxon>Anaeramoebidae</taxon>
        <taxon>Anaeramoeba</taxon>
    </lineage>
</organism>
<comment type="caution">
    <text evidence="3">The sequence shown here is derived from an EMBL/GenBank/DDBJ whole genome shotgun (WGS) entry which is preliminary data.</text>
</comment>
<keyword evidence="4" id="KW-1185">Reference proteome</keyword>
<reference evidence="3" key="1">
    <citation type="submission" date="2022-08" db="EMBL/GenBank/DDBJ databases">
        <title>Novel sulfate-reducing endosymbionts in the free-living metamonad Anaeramoeba.</title>
        <authorList>
            <person name="Jerlstrom-Hultqvist J."/>
            <person name="Cepicka I."/>
            <person name="Gallot-Lavallee L."/>
            <person name="Salas-Leiva D."/>
            <person name="Curtis B.A."/>
            <person name="Zahonova K."/>
            <person name="Pipaliya S."/>
            <person name="Dacks J."/>
            <person name="Roger A.J."/>
        </authorList>
    </citation>
    <scope>NUCLEOTIDE SEQUENCE</scope>
    <source>
        <strain evidence="3">Schooner1</strain>
    </source>
</reference>
<gene>
    <name evidence="3" type="ORF">M0813_30153</name>
</gene>
<sequence length="359" mass="41940">MGNSTASHFIEKKHLKKYLKKLEETGLPACILNKDGKITKVTPNFVEIIGFVGVEKVFKNYKTGTISAPYQEHFKNNMKESLKIAVHNVIKSESGLYTCPWDVIDQYGKLRPLWVYCTSISIGGVPYIQTIWKKRKNSGNKKNEKPEEIDSKILKIQINDSKSNTSEDNENDDDDENENTNWSWNDNDNLRSKDEPTKNCPLTNKNISTGSSSNNLQIKVMLEPNEEINKFEDVIQQMKTNSSKLKNFQYEYEFINNINTLLSLYEKMHENKNKEIIQYKIKTKTLKNEYRQKINELENRYSKSMKSIENEKLKILKTNKKKKELKKNFKVLYDDFLETYEEQKKIIADVGCNIINNKD</sequence>
<evidence type="ECO:0008006" key="5">
    <source>
        <dbReference type="Google" id="ProtNLM"/>
    </source>
</evidence>
<evidence type="ECO:0000256" key="2">
    <source>
        <dbReference type="SAM" id="MobiDB-lite"/>
    </source>
</evidence>
<feature type="compositionally biased region" description="Polar residues" evidence="2">
    <location>
        <begin position="200"/>
        <end position="209"/>
    </location>
</feature>
<dbReference type="EMBL" id="JAOAOG010000281">
    <property type="protein sequence ID" value="KAJ6233274.1"/>
    <property type="molecule type" value="Genomic_DNA"/>
</dbReference>
<evidence type="ECO:0000256" key="1">
    <source>
        <dbReference type="SAM" id="Coils"/>
    </source>
</evidence>
<proteinExistence type="predicted"/>
<feature type="compositionally biased region" description="Acidic residues" evidence="2">
    <location>
        <begin position="167"/>
        <end position="178"/>
    </location>
</feature>
<protein>
    <recommendedName>
        <fullName evidence="5">PAS domain-containing protein</fullName>
    </recommendedName>
</protein>
<dbReference type="Proteomes" id="UP001150062">
    <property type="component" value="Unassembled WGS sequence"/>
</dbReference>
<accession>A0ABQ8XLG0</accession>